<dbReference type="PANTHER" id="PTHR42792:SF2">
    <property type="entry name" value="FLAGELLIN"/>
    <property type="match status" value="1"/>
</dbReference>
<dbReference type="Proteomes" id="UP001152321">
    <property type="component" value="Unassembled WGS sequence"/>
</dbReference>
<reference evidence="6" key="1">
    <citation type="submission" date="2022-08" db="EMBL/GenBank/DDBJ databases">
        <title>Novel Bdellovibrio Species Isolated from Svalbard: Designation Bdellovibrio svalbardensis.</title>
        <authorList>
            <person name="Mitchell R.J."/>
            <person name="Choi S.Y."/>
        </authorList>
    </citation>
    <scope>NUCLEOTIDE SEQUENCE</scope>
    <source>
        <strain evidence="6">PAP01</strain>
    </source>
</reference>
<dbReference type="EMBL" id="JANRMI010000003">
    <property type="protein sequence ID" value="MDG0816959.1"/>
    <property type="molecule type" value="Genomic_DNA"/>
</dbReference>
<comment type="caution">
    <text evidence="6">The sequence shown here is derived from an EMBL/GenBank/DDBJ whole genome shotgun (WGS) entry which is preliminary data.</text>
</comment>
<feature type="domain" description="Flagellin N-terminal" evidence="4">
    <location>
        <begin position="5"/>
        <end position="141"/>
    </location>
</feature>
<evidence type="ECO:0000256" key="3">
    <source>
        <dbReference type="RuleBase" id="RU362073"/>
    </source>
</evidence>
<dbReference type="PRINTS" id="PR00207">
    <property type="entry name" value="FLAGELLIN"/>
</dbReference>
<proteinExistence type="inferred from homology"/>
<gene>
    <name evidence="6" type="ORF">NWE73_11325</name>
</gene>
<protein>
    <recommendedName>
        <fullName evidence="3">Flagellin</fullName>
    </recommendedName>
</protein>
<dbReference type="InterPro" id="IPR001029">
    <property type="entry name" value="Flagellin_N"/>
</dbReference>
<organism evidence="6 7">
    <name type="scientific">Bdellovibrio svalbardensis</name>
    <dbReference type="NCBI Taxonomy" id="2972972"/>
    <lineage>
        <taxon>Bacteria</taxon>
        <taxon>Pseudomonadati</taxon>
        <taxon>Bdellovibrionota</taxon>
        <taxon>Bdellovibrionia</taxon>
        <taxon>Bdellovibrionales</taxon>
        <taxon>Pseudobdellovibrionaceae</taxon>
        <taxon>Bdellovibrio</taxon>
    </lineage>
</organism>
<feature type="domain" description="Flagellin C-terminal" evidence="5">
    <location>
        <begin position="189"/>
        <end position="268"/>
    </location>
</feature>
<dbReference type="PANTHER" id="PTHR42792">
    <property type="entry name" value="FLAGELLIN"/>
    <property type="match status" value="1"/>
</dbReference>
<dbReference type="Gene3D" id="1.20.1330.10">
    <property type="entry name" value="f41 fragment of flagellin, N-terminal domain"/>
    <property type="match status" value="1"/>
</dbReference>
<keyword evidence="6" id="KW-0282">Flagellum</keyword>
<accession>A0ABT6DJC1</accession>
<evidence type="ECO:0000313" key="6">
    <source>
        <dbReference type="EMBL" id="MDG0816959.1"/>
    </source>
</evidence>
<keyword evidence="7" id="KW-1185">Reference proteome</keyword>
<keyword evidence="6" id="KW-0966">Cell projection</keyword>
<keyword evidence="3" id="KW-0964">Secreted</keyword>
<dbReference type="InterPro" id="IPR001492">
    <property type="entry name" value="Flagellin"/>
</dbReference>
<dbReference type="RefSeq" id="WP_277578436.1">
    <property type="nucleotide sequence ID" value="NZ_JANRMI010000003.1"/>
</dbReference>
<evidence type="ECO:0000259" key="5">
    <source>
        <dbReference type="Pfam" id="PF00700"/>
    </source>
</evidence>
<sequence length="275" mass="28912">MGLRIATNTASIAAQRVLSTQQKRTEHSAQALASGSRIVHAADDAAGLAISENFKGQLKGISQARSNANNAISFAQVGEGGLSEISNILVRLRELGVQAASDTIGETERGFLDKETQQLLQESDRIAKTTTFGNRKLLDGSGGELQFQVGPNAGDDNMIKVTYDADASASNLGINGISMADKGDARDSLKAVDEALEKVSAMRAGFGATQSRLESTVNNLDVSYENLSAANSRIRDTDIAKETSEMASANILQNTAVSVLAQANQLPNVAMKLVG</sequence>
<keyword evidence="2 3" id="KW-0975">Bacterial flagellum</keyword>
<dbReference type="SUPFAM" id="SSF64518">
    <property type="entry name" value="Phase 1 flagellin"/>
    <property type="match status" value="1"/>
</dbReference>
<keyword evidence="6" id="KW-0969">Cilium</keyword>
<dbReference type="InterPro" id="IPR046358">
    <property type="entry name" value="Flagellin_C"/>
</dbReference>
<dbReference type="InterPro" id="IPR042187">
    <property type="entry name" value="Flagellin_C_sub2"/>
</dbReference>
<dbReference type="Gene3D" id="6.10.10.10">
    <property type="entry name" value="Flagellar export chaperone, C-terminal domain"/>
    <property type="match status" value="1"/>
</dbReference>
<dbReference type="Pfam" id="PF00700">
    <property type="entry name" value="Flagellin_C"/>
    <property type="match status" value="1"/>
</dbReference>
<evidence type="ECO:0000256" key="2">
    <source>
        <dbReference type="ARBA" id="ARBA00023143"/>
    </source>
</evidence>
<evidence type="ECO:0000259" key="4">
    <source>
        <dbReference type="Pfam" id="PF00669"/>
    </source>
</evidence>
<dbReference type="Pfam" id="PF00669">
    <property type="entry name" value="Flagellin_N"/>
    <property type="match status" value="1"/>
</dbReference>
<comment type="function">
    <text evidence="3">Flagellin is the subunit protein which polymerizes to form the filaments of bacterial flagella.</text>
</comment>
<evidence type="ECO:0000256" key="1">
    <source>
        <dbReference type="ARBA" id="ARBA00005709"/>
    </source>
</evidence>
<comment type="similarity">
    <text evidence="1 3">Belongs to the bacterial flagellin family.</text>
</comment>
<name>A0ABT6DJC1_9BACT</name>
<comment type="subcellular location">
    <subcellularLocation>
        <location evidence="3">Secreted</location>
    </subcellularLocation>
    <subcellularLocation>
        <location evidence="3">Bacterial flagellum</location>
    </subcellularLocation>
</comment>
<evidence type="ECO:0000313" key="7">
    <source>
        <dbReference type="Proteomes" id="UP001152321"/>
    </source>
</evidence>